<organism evidence="1 2">
    <name type="scientific">Ophiobolus disseminans</name>
    <dbReference type="NCBI Taxonomy" id="1469910"/>
    <lineage>
        <taxon>Eukaryota</taxon>
        <taxon>Fungi</taxon>
        <taxon>Dikarya</taxon>
        <taxon>Ascomycota</taxon>
        <taxon>Pezizomycotina</taxon>
        <taxon>Dothideomycetes</taxon>
        <taxon>Pleosporomycetidae</taxon>
        <taxon>Pleosporales</taxon>
        <taxon>Pleosporineae</taxon>
        <taxon>Phaeosphaeriaceae</taxon>
        <taxon>Ophiobolus</taxon>
    </lineage>
</organism>
<proteinExistence type="predicted"/>
<protein>
    <submittedName>
        <fullName evidence="1">Uncharacterized protein</fullName>
    </submittedName>
</protein>
<dbReference type="AlphaFoldDB" id="A0A6A6ZIZ5"/>
<dbReference type="Proteomes" id="UP000799424">
    <property type="component" value="Unassembled WGS sequence"/>
</dbReference>
<evidence type="ECO:0000313" key="1">
    <source>
        <dbReference type="EMBL" id="KAF2821000.1"/>
    </source>
</evidence>
<keyword evidence="2" id="KW-1185">Reference proteome</keyword>
<evidence type="ECO:0000313" key="2">
    <source>
        <dbReference type="Proteomes" id="UP000799424"/>
    </source>
</evidence>
<accession>A0A6A6ZIZ5</accession>
<sequence>MVHIIRTSISTCTVSCRSTPLGSPSAASMHCGNAACGPFVCLFYSVKALALFPAQLAVPQYIGVLDATRFKLPRKWHHQPPPFAQFFTDHRYIPAQFSTRGIYLELQTQRHS</sequence>
<gene>
    <name evidence="1" type="ORF">CC86DRAFT_107298</name>
</gene>
<dbReference type="EMBL" id="MU006238">
    <property type="protein sequence ID" value="KAF2821000.1"/>
    <property type="molecule type" value="Genomic_DNA"/>
</dbReference>
<name>A0A6A6ZIZ5_9PLEO</name>
<reference evidence="1" key="1">
    <citation type="journal article" date="2020" name="Stud. Mycol.">
        <title>101 Dothideomycetes genomes: a test case for predicting lifestyles and emergence of pathogens.</title>
        <authorList>
            <person name="Haridas S."/>
            <person name="Albert R."/>
            <person name="Binder M."/>
            <person name="Bloem J."/>
            <person name="Labutti K."/>
            <person name="Salamov A."/>
            <person name="Andreopoulos B."/>
            <person name="Baker S."/>
            <person name="Barry K."/>
            <person name="Bills G."/>
            <person name="Bluhm B."/>
            <person name="Cannon C."/>
            <person name="Castanera R."/>
            <person name="Culley D."/>
            <person name="Daum C."/>
            <person name="Ezra D."/>
            <person name="Gonzalez J."/>
            <person name="Henrissat B."/>
            <person name="Kuo A."/>
            <person name="Liang C."/>
            <person name="Lipzen A."/>
            <person name="Lutzoni F."/>
            <person name="Magnuson J."/>
            <person name="Mondo S."/>
            <person name="Nolan M."/>
            <person name="Ohm R."/>
            <person name="Pangilinan J."/>
            <person name="Park H.-J."/>
            <person name="Ramirez L."/>
            <person name="Alfaro M."/>
            <person name="Sun H."/>
            <person name="Tritt A."/>
            <person name="Yoshinaga Y."/>
            <person name="Zwiers L.-H."/>
            <person name="Turgeon B."/>
            <person name="Goodwin S."/>
            <person name="Spatafora J."/>
            <person name="Crous P."/>
            <person name="Grigoriev I."/>
        </authorList>
    </citation>
    <scope>NUCLEOTIDE SEQUENCE</scope>
    <source>
        <strain evidence="1">CBS 113818</strain>
    </source>
</reference>